<dbReference type="OrthoDB" id="74705at2759"/>
<dbReference type="InterPro" id="IPR023174">
    <property type="entry name" value="PDEase_CS"/>
</dbReference>
<dbReference type="InterPro" id="IPR002073">
    <property type="entry name" value="PDEase_catalytic_dom"/>
</dbReference>
<evidence type="ECO:0000256" key="12">
    <source>
        <dbReference type="ARBA" id="ARBA00022992"/>
    </source>
</evidence>
<evidence type="ECO:0000256" key="9">
    <source>
        <dbReference type="ARBA" id="ARBA00022741"/>
    </source>
</evidence>
<evidence type="ECO:0000256" key="17">
    <source>
        <dbReference type="PIRSR" id="PIRSR623088-2"/>
    </source>
</evidence>
<feature type="binding site" evidence="18">
    <location>
        <position position="724"/>
    </location>
    <ligand>
        <name>Zn(2+)</name>
        <dbReference type="ChEBI" id="CHEBI:29105"/>
        <label>1</label>
    </ligand>
</feature>
<dbReference type="PROSITE" id="PS51845">
    <property type="entry name" value="PDEASE_I_2"/>
    <property type="match status" value="1"/>
</dbReference>
<feature type="domain" description="PDEase" evidence="21">
    <location>
        <begin position="608"/>
        <end position="931"/>
    </location>
</feature>
<comment type="pathway">
    <text evidence="14">Purine metabolism; 3',5'-cyclic GMP degradation; GMP from 3',5'-cyclic GMP: step 1/1.</text>
</comment>
<keyword evidence="6" id="KW-0597">Phosphoprotein</keyword>
<dbReference type="FunFam" id="3.30.450.40:FF:000015">
    <property type="entry name" value="Phosphodiesterase"/>
    <property type="match status" value="1"/>
</dbReference>
<dbReference type="InterPro" id="IPR029016">
    <property type="entry name" value="GAF-like_dom_sf"/>
</dbReference>
<feature type="binding site" evidence="17">
    <location>
        <position position="725"/>
    </location>
    <ligand>
        <name>AMP</name>
        <dbReference type="ChEBI" id="CHEBI:456215"/>
    </ligand>
</feature>
<evidence type="ECO:0000256" key="13">
    <source>
        <dbReference type="ARBA" id="ARBA00036079"/>
    </source>
</evidence>
<feature type="binding site" evidence="18">
    <location>
        <position position="725"/>
    </location>
    <ligand>
        <name>Zn(2+)</name>
        <dbReference type="ChEBI" id="CHEBI:29105"/>
        <label>1</label>
    </ligand>
</feature>
<keyword evidence="9" id="KW-0547">Nucleotide-binding</keyword>
<dbReference type="Pfam" id="PF00233">
    <property type="entry name" value="PDEase_I"/>
    <property type="match status" value="1"/>
</dbReference>
<comment type="cofactor">
    <cofactor evidence="19">
        <name>a divalent metal cation</name>
        <dbReference type="ChEBI" id="CHEBI:60240"/>
    </cofactor>
    <text evidence="19">Binds 2 divalent metal cations per subunit. Site 1 may preferentially bind zinc ions, while site 2 has a preference for magnesium and/or manganese ions.</text>
</comment>
<evidence type="ECO:0000259" key="21">
    <source>
        <dbReference type="PROSITE" id="PS51845"/>
    </source>
</evidence>
<keyword evidence="11" id="KW-0862">Zinc</keyword>
<keyword evidence="7 18" id="KW-0479">Metal-binding</keyword>
<proteinExistence type="inferred from homology"/>
<evidence type="ECO:0000256" key="10">
    <source>
        <dbReference type="ARBA" id="ARBA00022801"/>
    </source>
</evidence>
<feature type="binding site" evidence="18">
    <location>
        <position position="725"/>
    </location>
    <ligand>
        <name>Zn(2+)</name>
        <dbReference type="ChEBI" id="CHEBI:29105"/>
        <label>2</label>
    </ligand>
</feature>
<dbReference type="KEGG" id="aten:116300472"/>
<evidence type="ECO:0000256" key="3">
    <source>
        <dbReference type="ARBA" id="ARBA00007648"/>
    </source>
</evidence>
<dbReference type="SMART" id="SM00065">
    <property type="entry name" value="GAF"/>
    <property type="match status" value="2"/>
</dbReference>
<dbReference type="GO" id="GO:0030553">
    <property type="term" value="F:cGMP binding"/>
    <property type="evidence" value="ECO:0007669"/>
    <property type="project" value="UniProtKB-KW"/>
</dbReference>
<dbReference type="GO" id="GO:0046872">
    <property type="term" value="F:metal ion binding"/>
    <property type="evidence" value="ECO:0007669"/>
    <property type="project" value="UniProtKB-KW"/>
</dbReference>
<evidence type="ECO:0000256" key="5">
    <source>
        <dbReference type="ARBA" id="ARBA00022535"/>
    </source>
</evidence>
<evidence type="ECO:0000256" key="16">
    <source>
        <dbReference type="PIRSR" id="PIRSR623088-1"/>
    </source>
</evidence>
<comment type="cofactor">
    <cofactor evidence="1">
        <name>Mg(2+)</name>
        <dbReference type="ChEBI" id="CHEBI:18420"/>
    </cofactor>
</comment>
<feature type="compositionally biased region" description="Basic and acidic residues" evidence="20">
    <location>
        <begin position="103"/>
        <end position="113"/>
    </location>
</feature>
<protein>
    <recommendedName>
        <fullName evidence="19">Phosphodiesterase</fullName>
        <ecNumber evidence="19">3.1.4.-</ecNumber>
    </recommendedName>
</protein>
<gene>
    <name evidence="23" type="primary">LOC116300472</name>
</gene>
<dbReference type="SMART" id="SM00471">
    <property type="entry name" value="HDc"/>
    <property type="match status" value="1"/>
</dbReference>
<evidence type="ECO:0000256" key="11">
    <source>
        <dbReference type="ARBA" id="ARBA00022833"/>
    </source>
</evidence>
<feature type="binding site" evidence="18">
    <location>
        <position position="835"/>
    </location>
    <ligand>
        <name>Zn(2+)</name>
        <dbReference type="ChEBI" id="CHEBI:29105"/>
        <label>1</label>
    </ligand>
</feature>
<evidence type="ECO:0000313" key="22">
    <source>
        <dbReference type="Proteomes" id="UP000515163"/>
    </source>
</evidence>
<dbReference type="Pfam" id="PF01590">
    <property type="entry name" value="GAF"/>
    <property type="match status" value="2"/>
</dbReference>
<dbReference type="RefSeq" id="XP_031565207.1">
    <property type="nucleotide sequence ID" value="XM_031709347.1"/>
</dbReference>
<dbReference type="Gene3D" id="1.10.1300.10">
    <property type="entry name" value="3'5'-cyclic nucleotide phosphodiesterase, catalytic domain"/>
    <property type="match status" value="1"/>
</dbReference>
<keyword evidence="8" id="KW-0677">Repeat</keyword>
<evidence type="ECO:0000313" key="23">
    <source>
        <dbReference type="RefSeq" id="XP_031565207.1"/>
    </source>
</evidence>
<dbReference type="InterPro" id="IPR003607">
    <property type="entry name" value="HD/PDEase_dom"/>
</dbReference>
<keyword evidence="4" id="KW-0021">Allosteric enzyme</keyword>
<dbReference type="InterPro" id="IPR036971">
    <property type="entry name" value="PDEase_catalytic_dom_sf"/>
</dbReference>
<keyword evidence="10 19" id="KW-0378">Hydrolase</keyword>
<evidence type="ECO:0000256" key="7">
    <source>
        <dbReference type="ARBA" id="ARBA00022723"/>
    </source>
</evidence>
<dbReference type="Gene3D" id="3.30.450.40">
    <property type="match status" value="2"/>
</dbReference>
<evidence type="ECO:0000256" key="4">
    <source>
        <dbReference type="ARBA" id="ARBA00022533"/>
    </source>
</evidence>
<dbReference type="PROSITE" id="PS00126">
    <property type="entry name" value="PDEASE_I_1"/>
    <property type="match status" value="1"/>
</dbReference>
<accession>A0A6P8IEF3</accession>
<keyword evidence="22" id="KW-1185">Reference proteome</keyword>
<dbReference type="SUPFAM" id="SSF109604">
    <property type="entry name" value="HD-domain/PDEase-like"/>
    <property type="match status" value="1"/>
</dbReference>
<feature type="binding site" evidence="17">
    <location>
        <position position="835"/>
    </location>
    <ligand>
        <name>AMP</name>
        <dbReference type="ChEBI" id="CHEBI:456215"/>
    </ligand>
</feature>
<dbReference type="InterPro" id="IPR023088">
    <property type="entry name" value="PDEase"/>
</dbReference>
<evidence type="ECO:0000256" key="6">
    <source>
        <dbReference type="ARBA" id="ARBA00022553"/>
    </source>
</evidence>
<evidence type="ECO:0000256" key="2">
    <source>
        <dbReference type="ARBA" id="ARBA00001947"/>
    </source>
</evidence>
<dbReference type="InterPro" id="IPR003018">
    <property type="entry name" value="GAF"/>
</dbReference>
<comment type="cofactor">
    <cofactor evidence="2">
        <name>Zn(2+)</name>
        <dbReference type="ChEBI" id="CHEBI:29105"/>
    </cofactor>
</comment>
<dbReference type="CDD" id="cd00077">
    <property type="entry name" value="HDc"/>
    <property type="match status" value="1"/>
</dbReference>
<feature type="active site" description="Proton donor" evidence="16">
    <location>
        <position position="684"/>
    </location>
</feature>
<dbReference type="InParanoid" id="A0A6P8IEF3"/>
<dbReference type="EC" id="3.1.4.-" evidence="19"/>
<feature type="binding site" evidence="18">
    <location>
        <position position="688"/>
    </location>
    <ligand>
        <name>Zn(2+)</name>
        <dbReference type="ChEBI" id="CHEBI:29105"/>
        <label>1</label>
    </ligand>
</feature>
<dbReference type="FunFam" id="3.30.450.40:FF:000004">
    <property type="entry name" value="Phosphodiesterase"/>
    <property type="match status" value="1"/>
</dbReference>
<evidence type="ECO:0000256" key="20">
    <source>
        <dbReference type="SAM" id="MobiDB-lite"/>
    </source>
</evidence>
<dbReference type="GeneID" id="116300472"/>
<dbReference type="GO" id="GO:0047555">
    <property type="term" value="F:3',5'-cyclic-GMP phosphodiesterase activity"/>
    <property type="evidence" value="ECO:0007669"/>
    <property type="project" value="UniProtKB-EC"/>
</dbReference>
<evidence type="ECO:0000256" key="8">
    <source>
        <dbReference type="ARBA" id="ARBA00022737"/>
    </source>
</evidence>
<keyword evidence="5" id="KW-0140">cGMP</keyword>
<feature type="region of interest" description="Disordered" evidence="20">
    <location>
        <begin position="103"/>
        <end position="124"/>
    </location>
</feature>
<comment type="similarity">
    <text evidence="3 19">Belongs to the cyclic nucleotide phosphodiesterase family.</text>
</comment>
<dbReference type="GO" id="GO:0007165">
    <property type="term" value="P:signal transduction"/>
    <property type="evidence" value="ECO:0007669"/>
    <property type="project" value="InterPro"/>
</dbReference>
<keyword evidence="12" id="KW-0142">cGMP-binding</keyword>
<evidence type="ECO:0000256" key="14">
    <source>
        <dbReference type="ARBA" id="ARBA00037913"/>
    </source>
</evidence>
<evidence type="ECO:0000256" key="18">
    <source>
        <dbReference type="PIRSR" id="PIRSR623088-3"/>
    </source>
</evidence>
<organism evidence="22 23">
    <name type="scientific">Actinia tenebrosa</name>
    <name type="common">Australian red waratah sea anemone</name>
    <dbReference type="NCBI Taxonomy" id="6105"/>
    <lineage>
        <taxon>Eukaryota</taxon>
        <taxon>Metazoa</taxon>
        <taxon>Cnidaria</taxon>
        <taxon>Anthozoa</taxon>
        <taxon>Hexacorallia</taxon>
        <taxon>Actiniaria</taxon>
        <taxon>Actiniidae</taxon>
        <taxon>Actinia</taxon>
    </lineage>
</organism>
<name>A0A6P8IEF3_ACTTE</name>
<evidence type="ECO:0000256" key="15">
    <source>
        <dbReference type="ARBA" id="ARBA00059501"/>
    </source>
</evidence>
<dbReference type="Proteomes" id="UP000515163">
    <property type="component" value="Unplaced"/>
</dbReference>
<reference evidence="23" key="1">
    <citation type="submission" date="2025-08" db="UniProtKB">
        <authorList>
            <consortium name="RefSeq"/>
        </authorList>
    </citation>
    <scope>IDENTIFICATION</scope>
    <source>
        <tissue evidence="23">Tentacle</tissue>
    </source>
</reference>
<dbReference type="AlphaFoldDB" id="A0A6P8IEF3"/>
<dbReference type="PRINTS" id="PR00387">
    <property type="entry name" value="PDIESTERASE1"/>
</dbReference>
<comment type="catalytic activity">
    <reaction evidence="13">
        <text>3',5'-cyclic GMP + H2O = GMP + H(+)</text>
        <dbReference type="Rhea" id="RHEA:16957"/>
        <dbReference type="ChEBI" id="CHEBI:15377"/>
        <dbReference type="ChEBI" id="CHEBI:15378"/>
        <dbReference type="ChEBI" id="CHEBI:57746"/>
        <dbReference type="ChEBI" id="CHEBI:58115"/>
        <dbReference type="EC" id="3.1.4.35"/>
    </reaction>
    <physiologicalReaction direction="left-to-right" evidence="13">
        <dbReference type="Rhea" id="RHEA:16958"/>
    </physiologicalReaction>
</comment>
<evidence type="ECO:0000256" key="19">
    <source>
        <dbReference type="RuleBase" id="RU363067"/>
    </source>
</evidence>
<dbReference type="SUPFAM" id="SSF55781">
    <property type="entry name" value="GAF domain-like"/>
    <property type="match status" value="2"/>
</dbReference>
<sequence>MCSKHGKAMTLTFQQVEQWLDEHYDLAEDYFVRKATARMVKLWQEATRVKCEREKSNPGIEESTISSGIGDKESALKAKQCHFNNSVEIFNSNECEDECGEARPHRRLSEPHRQPTTQRQFSADERKRQLLYSKTIPSTFFQSLDLNLSTLSELREDKIKRVKSPPRQLRKTKSLPNCGQQHLLGSLIESKIRLPSSKSLNKESKLDLKNNNEREFFFEIVRDIANDLDLKTLSYKILVNVGILTNADRCSLFIVEGPKGKQWLVSKVFDVHIGSSTNSPAHKEAIDHQREIRVPFGVGLVGYAAATGETVNIPDAYADPRFNQEVDKQTGYHTKSLLCKPVKNNEGEVVGVAQIINKNPGGVPFTKEDEKVCDMYLTFCGIGITNAKLFELSAIEFNRNRALLELVHDIFEEQTSLEKVVHKIMRRALGLLKCEKCSVLLLSNPVLGNSSAEHRAQELRFSSVFNLKTTSKNISNTTYSEGHDDRSFTSRIAKFVSATGKTIIIPDALQDGRVRKILTESSDGDKKDFLSIMCMPIRNNKFEIIGVAEVINKLDKKPFDENDETLFEAFAIFCGLGIHNTMIYDQMARAKAKQQVAIEVLSYHVAAKKSEVEQIVSSRVPTSEELNLYSFTFDDFSLTADEMLMASIRMFKDSGFIEAFHIDYETLGRWLLTVKNNYRNVIYHNWRHAFNVAQSMFSMLETGIMKTYLTKLECLGLIVGCLCHDLDHRGTNNAFQAKTDTPLSKLYGTSTMEHHHFNHAVIILSTEGHNIFQGLSADEYRQVISYIKHSILSTDLATNFKQRPKFFPLVEKGEFDPHNMDHIDMLKAMMMTACDLNGTTKPWEIQKGVVNLVTREFFEQGDLERERLNVEPSAIMDRQKIDELPKMQVGFFETTGIPVFQVLSKISSKLQPLVDGAKANKHRWEQIDMSREKYS</sequence>
<dbReference type="PANTHER" id="PTHR11347">
    <property type="entry name" value="CYCLIC NUCLEOTIDE PHOSPHODIESTERASE"/>
    <property type="match status" value="1"/>
</dbReference>
<feature type="binding site" evidence="17">
    <location>
        <begin position="684"/>
        <end position="688"/>
    </location>
    <ligand>
        <name>AMP</name>
        <dbReference type="ChEBI" id="CHEBI:456215"/>
    </ligand>
</feature>
<dbReference type="FunFam" id="1.10.1300.10:FF:000003">
    <property type="entry name" value="Phosphodiesterase"/>
    <property type="match status" value="1"/>
</dbReference>
<feature type="binding site" evidence="17">
    <location>
        <position position="888"/>
    </location>
    <ligand>
        <name>AMP</name>
        <dbReference type="ChEBI" id="CHEBI:456215"/>
    </ligand>
</feature>
<dbReference type="FunCoup" id="A0A6P8IEF3">
    <property type="interactions" value="128"/>
</dbReference>
<evidence type="ECO:0000256" key="1">
    <source>
        <dbReference type="ARBA" id="ARBA00001946"/>
    </source>
</evidence>
<comment type="function">
    <text evidence="15">Plays a role in signal transduction by regulating the intracellular concentration of cyclic nucleotides. This phosphodiesterase catalyzes the specific hydrolysis of cGMP to 5'-GMP. Specifically regulates nitric-oxide-generated cGMP.</text>
</comment>